<evidence type="ECO:0000313" key="4">
    <source>
        <dbReference type="EMBL" id="CDX59077.1"/>
    </source>
</evidence>
<dbReference type="Proteomes" id="UP000182888">
    <property type="component" value="Unassembled WGS sequence"/>
</dbReference>
<keyword evidence="3 4" id="KW-0808">Transferase</keyword>
<comment type="similarity">
    <text evidence="1">Belongs to the trimethylamine methyltransferase family.</text>
</comment>
<proteinExistence type="inferred from homology"/>
<reference evidence="5" key="1">
    <citation type="submission" date="2014-08" db="EMBL/GenBank/DDBJ databases">
        <authorList>
            <person name="Edwards T."/>
        </authorList>
    </citation>
    <scope>NUCLEOTIDE SEQUENCE [LARGE SCALE GENOMIC DNA]</scope>
</reference>
<sequence>MPASWPKEYRAAADFVAAAYRPEQDEAGLETIERAADRVLEETGIRFLDDPQTIDVLKQAGGVVTGDVVRLDGTELRRIIRRHAPAKFLLRGRNPTRDTPVGAGAPPVFAPIYGAPNVVLDNGARAAGSRRIYGELVAAAHAAPGLTNTGQMICVMEDVPEDQRPLEMLLAHLIHSDKPFMGNIASPAAAEAVIDLTAAAVGQPASAGECNLLHLINATPPLTYWPNPLKCLRAIALKGEASMVSSYMMMGATSPVTVAGALIQGYAEVLAGLALAQLWRPGAPVVMGILAYPFDMRRMLPGFGDPASQLVQFCAAELGRRLGVPVRGDGAITSAKIDDAQSGAEGGRVLSASVASGAGFILHASGWLEQGRTVSFEKFRRDAAALAELGHGKPADLPAPLDHGIEAEIRGRLAQS</sequence>
<dbReference type="Pfam" id="PF06253">
    <property type="entry name" value="MTTB"/>
    <property type="match status" value="1"/>
</dbReference>
<dbReference type="EMBL" id="CCND01000018">
    <property type="protein sequence ID" value="CDX59077.1"/>
    <property type="molecule type" value="Genomic_DNA"/>
</dbReference>
<evidence type="ECO:0000256" key="2">
    <source>
        <dbReference type="ARBA" id="ARBA00022603"/>
    </source>
</evidence>
<organism evidence="4 5">
    <name type="scientific">Mesorhizobium plurifarium</name>
    <dbReference type="NCBI Taxonomy" id="69974"/>
    <lineage>
        <taxon>Bacteria</taxon>
        <taxon>Pseudomonadati</taxon>
        <taxon>Pseudomonadota</taxon>
        <taxon>Alphaproteobacteria</taxon>
        <taxon>Hyphomicrobiales</taxon>
        <taxon>Phyllobacteriaceae</taxon>
        <taxon>Mesorhizobium</taxon>
    </lineage>
</organism>
<dbReference type="GO" id="GO:0015948">
    <property type="term" value="P:methanogenesis"/>
    <property type="evidence" value="ECO:0007669"/>
    <property type="project" value="InterPro"/>
</dbReference>
<dbReference type="Gene3D" id="3.20.20.480">
    <property type="entry name" value="Trimethylamine methyltransferase-like"/>
    <property type="match status" value="1"/>
</dbReference>
<dbReference type="InterPro" id="IPR038601">
    <property type="entry name" value="MttB-like_sf"/>
</dbReference>
<name>A0A0K2W1S4_MESPL</name>
<protein>
    <submittedName>
        <fullName evidence="4">Trimethylamine methyltransferase</fullName>
    </submittedName>
</protein>
<dbReference type="GO" id="GO:0008168">
    <property type="term" value="F:methyltransferase activity"/>
    <property type="evidence" value="ECO:0007669"/>
    <property type="project" value="UniProtKB-KW"/>
</dbReference>
<gene>
    <name evidence="4" type="ORF">MPL1032_250043</name>
</gene>
<dbReference type="AlphaFoldDB" id="A0A0K2W1S4"/>
<evidence type="ECO:0000313" key="5">
    <source>
        <dbReference type="Proteomes" id="UP000182888"/>
    </source>
</evidence>
<dbReference type="GO" id="GO:0032259">
    <property type="term" value="P:methylation"/>
    <property type="evidence" value="ECO:0007669"/>
    <property type="project" value="UniProtKB-KW"/>
</dbReference>
<dbReference type="InterPro" id="IPR010426">
    <property type="entry name" value="MTTB_MeTrfase"/>
</dbReference>
<keyword evidence="2 4" id="KW-0489">Methyltransferase</keyword>
<accession>A0A0K2W1S4</accession>
<evidence type="ECO:0000256" key="3">
    <source>
        <dbReference type="ARBA" id="ARBA00022679"/>
    </source>
</evidence>
<evidence type="ECO:0000256" key="1">
    <source>
        <dbReference type="ARBA" id="ARBA00007137"/>
    </source>
</evidence>